<feature type="region of interest" description="Disordered" evidence="10">
    <location>
        <begin position="751"/>
        <end position="781"/>
    </location>
</feature>
<dbReference type="PROSITE" id="PS51194">
    <property type="entry name" value="HELICASE_CTER"/>
    <property type="match status" value="1"/>
</dbReference>
<comment type="subcellular location">
    <subcellularLocation>
        <location evidence="1">Mitochondrion</location>
    </subcellularLocation>
</comment>
<evidence type="ECO:0000313" key="12">
    <source>
        <dbReference type="EMBL" id="KAF9460877.1"/>
    </source>
</evidence>
<name>A0A9P5Y004_9AGAR</name>
<dbReference type="Gene3D" id="3.40.50.300">
    <property type="entry name" value="P-loop containing nucleotide triphosphate hydrolases"/>
    <property type="match status" value="2"/>
</dbReference>
<dbReference type="InterPro" id="IPR044774">
    <property type="entry name" value="Suv3_DEXQc"/>
</dbReference>
<organism evidence="12 13">
    <name type="scientific">Collybia nuda</name>
    <dbReference type="NCBI Taxonomy" id="64659"/>
    <lineage>
        <taxon>Eukaryota</taxon>
        <taxon>Fungi</taxon>
        <taxon>Dikarya</taxon>
        <taxon>Basidiomycota</taxon>
        <taxon>Agaricomycotina</taxon>
        <taxon>Agaricomycetes</taxon>
        <taxon>Agaricomycetidae</taxon>
        <taxon>Agaricales</taxon>
        <taxon>Tricholomatineae</taxon>
        <taxon>Clitocybaceae</taxon>
        <taxon>Collybia</taxon>
    </lineage>
</organism>
<evidence type="ECO:0000256" key="4">
    <source>
        <dbReference type="ARBA" id="ARBA00022801"/>
    </source>
</evidence>
<dbReference type="GO" id="GO:0000965">
    <property type="term" value="P:mitochondrial RNA 3'-end processing"/>
    <property type="evidence" value="ECO:0007669"/>
    <property type="project" value="TreeGrafter"/>
</dbReference>
<dbReference type="GO" id="GO:0005524">
    <property type="term" value="F:ATP binding"/>
    <property type="evidence" value="ECO:0007669"/>
    <property type="project" value="UniProtKB-KW"/>
</dbReference>
<dbReference type="SUPFAM" id="SSF52540">
    <property type="entry name" value="P-loop containing nucleoside triphosphate hydrolases"/>
    <property type="match status" value="1"/>
</dbReference>
<dbReference type="FunFam" id="3.40.50.300:FF:000957">
    <property type="entry name" value="ATP-dependent RNA helicase SUV3L, mitochondrial"/>
    <property type="match status" value="1"/>
</dbReference>
<evidence type="ECO:0000256" key="6">
    <source>
        <dbReference type="ARBA" id="ARBA00022840"/>
    </source>
</evidence>
<dbReference type="GO" id="GO:0003724">
    <property type="term" value="F:RNA helicase activity"/>
    <property type="evidence" value="ECO:0007669"/>
    <property type="project" value="UniProtKB-EC"/>
</dbReference>
<dbReference type="InterPro" id="IPR050699">
    <property type="entry name" value="RNA-DNA_Helicase"/>
</dbReference>
<evidence type="ECO:0000313" key="13">
    <source>
        <dbReference type="Proteomes" id="UP000807353"/>
    </source>
</evidence>
<accession>A0A9P5Y004</accession>
<keyword evidence="6" id="KW-0067">ATP-binding</keyword>
<dbReference type="GO" id="GO:0045025">
    <property type="term" value="C:mitochondrial degradosome"/>
    <property type="evidence" value="ECO:0007669"/>
    <property type="project" value="TreeGrafter"/>
</dbReference>
<sequence length="781" mass="87331">MQRFSLYIRYKCRLSILEPTQWPQSVIFSSFRRHRSGGGAASRWEGPRKSFAKHSPRDIHGENKTWVAKPAPSEKTDSKRLSIKPQNIAEVFQSGINQWSESRPLHQRLCTFGIPSEEIRPLLQAFVSAVQQGQLSTPEGFEKYGLIRFSQDMSSSQYLSETDVIYSTILFTWASDPAHESALAQATISSSTIATIQLLAQAADRSYPAEEFPMARKMHRKIIMHVGPTNSGKTHHALRALAASKTGVYAGPLRLLAYEIWERLNLGQIVPLGVEEELVSKAVEIHSTLDMVAPSAKKLGNPKYARACNMVTGEEQKIVEDNAGLLSCTVEMLSPEELYDVAVIDEIQMISDEQRGDAWTSAVLGVRAREVHLCGELTAVPLIRELLKETGDELIVREYQRLTPLAVEEQSLDGDFGRVRKGDCIVTFSRSNIFAIKRLVEEKTGLRCAVVYGKLPPEIRSEQAAFFNDPDSGYDVIIGSDAIGMGLNLKIRRIIFEAVSKWDGTTDRFLSVSQVKQIAGRAGRYGLHGNEEPGGFATTMCAPDLPFLRKTLDIPPNPLQYARMGPKKESFTMLANVLPPGSSTLTVHEAHAYIARLPPAYRYTMSSNTLMRKMCDFIDTRGRSLTVADRLLHLMAPIPWREDAILEVIAKFIRMYSEDIHVDLLVALAGTQFMPTMLRVETQMAARLPPPANPRTLEVLEGLHKIVVLYIWMSFRNAVAYSNHKDITELKGRVEVALEWTLRGMSNKVAFGTPERPRRSSPRSMPYQPNSNSQESRSLSA</sequence>
<keyword evidence="4 12" id="KW-0378">Hydrolase</keyword>
<comment type="catalytic activity">
    <reaction evidence="9">
        <text>ATP + H2O = ADP + phosphate + H(+)</text>
        <dbReference type="Rhea" id="RHEA:13065"/>
        <dbReference type="ChEBI" id="CHEBI:15377"/>
        <dbReference type="ChEBI" id="CHEBI:15378"/>
        <dbReference type="ChEBI" id="CHEBI:30616"/>
        <dbReference type="ChEBI" id="CHEBI:43474"/>
        <dbReference type="ChEBI" id="CHEBI:456216"/>
        <dbReference type="EC" id="3.6.4.13"/>
    </reaction>
</comment>
<protein>
    <recommendedName>
        <fullName evidence="2">RNA helicase</fullName>
        <ecNumber evidence="2">3.6.4.13</ecNumber>
    </recommendedName>
</protein>
<dbReference type="Gene3D" id="1.20.272.40">
    <property type="match status" value="1"/>
</dbReference>
<feature type="region of interest" description="Disordered" evidence="10">
    <location>
        <begin position="38"/>
        <end position="63"/>
    </location>
</feature>
<dbReference type="AlphaFoldDB" id="A0A9P5Y004"/>
<keyword evidence="7" id="KW-0809">Transit peptide</keyword>
<keyword evidence="13" id="KW-1185">Reference proteome</keyword>
<dbReference type="EMBL" id="MU150292">
    <property type="protein sequence ID" value="KAF9460877.1"/>
    <property type="molecule type" value="Genomic_DNA"/>
</dbReference>
<dbReference type="GO" id="GO:0016787">
    <property type="term" value="F:hydrolase activity"/>
    <property type="evidence" value="ECO:0007669"/>
    <property type="project" value="UniProtKB-KW"/>
</dbReference>
<evidence type="ECO:0000256" key="5">
    <source>
        <dbReference type="ARBA" id="ARBA00022806"/>
    </source>
</evidence>
<evidence type="ECO:0000259" key="11">
    <source>
        <dbReference type="PROSITE" id="PS51194"/>
    </source>
</evidence>
<evidence type="ECO:0000256" key="8">
    <source>
        <dbReference type="ARBA" id="ARBA00023128"/>
    </source>
</evidence>
<evidence type="ECO:0000256" key="7">
    <source>
        <dbReference type="ARBA" id="ARBA00022946"/>
    </source>
</evidence>
<evidence type="ECO:0000256" key="2">
    <source>
        <dbReference type="ARBA" id="ARBA00012552"/>
    </source>
</evidence>
<keyword evidence="3" id="KW-0547">Nucleotide-binding</keyword>
<evidence type="ECO:0000256" key="10">
    <source>
        <dbReference type="SAM" id="MobiDB-lite"/>
    </source>
</evidence>
<dbReference type="InterPro" id="IPR055206">
    <property type="entry name" value="DEXQc_SUV3"/>
</dbReference>
<dbReference type="OrthoDB" id="6692397at2759"/>
<dbReference type="SMART" id="SM00490">
    <property type="entry name" value="HELICc"/>
    <property type="match status" value="1"/>
</dbReference>
<dbReference type="InterPro" id="IPR022192">
    <property type="entry name" value="SUV3_C"/>
</dbReference>
<dbReference type="Pfam" id="PF00271">
    <property type="entry name" value="Helicase_C"/>
    <property type="match status" value="1"/>
</dbReference>
<dbReference type="PANTHER" id="PTHR12131:SF1">
    <property type="entry name" value="ATP-DEPENDENT RNA HELICASE SUPV3L1, MITOCHONDRIAL-RELATED"/>
    <property type="match status" value="1"/>
</dbReference>
<dbReference type="EC" id="3.6.4.13" evidence="2"/>
<keyword evidence="5" id="KW-0347">Helicase</keyword>
<feature type="domain" description="Helicase C-terminal" evidence="11">
    <location>
        <begin position="411"/>
        <end position="570"/>
    </location>
</feature>
<dbReference type="Pfam" id="PF22527">
    <property type="entry name" value="DEXQc_Suv3"/>
    <property type="match status" value="1"/>
</dbReference>
<dbReference type="InterPro" id="IPR001650">
    <property type="entry name" value="Helicase_C-like"/>
</dbReference>
<dbReference type="Gene3D" id="1.20.58.1080">
    <property type="match status" value="1"/>
</dbReference>
<gene>
    <name evidence="12" type="ORF">BDZ94DRAFT_1222260</name>
</gene>
<evidence type="ECO:0000256" key="3">
    <source>
        <dbReference type="ARBA" id="ARBA00022741"/>
    </source>
</evidence>
<feature type="compositionally biased region" description="Polar residues" evidence="10">
    <location>
        <begin position="767"/>
        <end position="781"/>
    </location>
</feature>
<dbReference type="InterPro" id="IPR027417">
    <property type="entry name" value="P-loop_NTPase"/>
</dbReference>
<reference evidence="12" key="1">
    <citation type="submission" date="2020-11" db="EMBL/GenBank/DDBJ databases">
        <authorList>
            <consortium name="DOE Joint Genome Institute"/>
            <person name="Ahrendt S."/>
            <person name="Riley R."/>
            <person name="Andreopoulos W."/>
            <person name="Labutti K."/>
            <person name="Pangilinan J."/>
            <person name="Ruiz-Duenas F.J."/>
            <person name="Barrasa J.M."/>
            <person name="Sanchez-Garcia M."/>
            <person name="Camarero S."/>
            <person name="Miyauchi S."/>
            <person name="Serrano A."/>
            <person name="Linde D."/>
            <person name="Babiker R."/>
            <person name="Drula E."/>
            <person name="Ayuso-Fernandez I."/>
            <person name="Pacheco R."/>
            <person name="Padilla G."/>
            <person name="Ferreira P."/>
            <person name="Barriuso J."/>
            <person name="Kellner H."/>
            <person name="Castanera R."/>
            <person name="Alfaro M."/>
            <person name="Ramirez L."/>
            <person name="Pisabarro A.G."/>
            <person name="Kuo A."/>
            <person name="Tritt A."/>
            <person name="Lipzen A."/>
            <person name="He G."/>
            <person name="Yan M."/>
            <person name="Ng V."/>
            <person name="Cullen D."/>
            <person name="Martin F."/>
            <person name="Rosso M.-N."/>
            <person name="Henrissat B."/>
            <person name="Hibbett D."/>
            <person name="Martinez A.T."/>
            <person name="Grigoriev I.V."/>
        </authorList>
    </citation>
    <scope>NUCLEOTIDE SEQUENCE</scope>
    <source>
        <strain evidence="12">CBS 247.69</strain>
    </source>
</reference>
<evidence type="ECO:0000256" key="9">
    <source>
        <dbReference type="ARBA" id="ARBA00047984"/>
    </source>
</evidence>
<dbReference type="CDD" id="cd17913">
    <property type="entry name" value="DEXQc_Suv3"/>
    <property type="match status" value="1"/>
</dbReference>
<dbReference type="Proteomes" id="UP000807353">
    <property type="component" value="Unassembled WGS sequence"/>
</dbReference>
<dbReference type="Pfam" id="PF12513">
    <property type="entry name" value="SUV3_C"/>
    <property type="match status" value="1"/>
</dbReference>
<proteinExistence type="predicted"/>
<evidence type="ECO:0000256" key="1">
    <source>
        <dbReference type="ARBA" id="ARBA00004173"/>
    </source>
</evidence>
<keyword evidence="8" id="KW-0496">Mitochondrion</keyword>
<dbReference type="PANTHER" id="PTHR12131">
    <property type="entry name" value="ATP-DEPENDENT RNA AND DNA HELICASE"/>
    <property type="match status" value="1"/>
</dbReference>
<dbReference type="CDD" id="cd18805">
    <property type="entry name" value="SF2_C_suv3"/>
    <property type="match status" value="1"/>
</dbReference>
<comment type="caution">
    <text evidence="12">The sequence shown here is derived from an EMBL/GenBank/DDBJ whole genome shotgun (WGS) entry which is preliminary data.</text>
</comment>